<evidence type="ECO:0000313" key="1">
    <source>
        <dbReference type="EMBL" id="KAK2950793.1"/>
    </source>
</evidence>
<comment type="caution">
    <text evidence="1">The sequence shown here is derived from an EMBL/GenBank/DDBJ whole genome shotgun (WGS) entry which is preliminary data.</text>
</comment>
<gene>
    <name evidence="1" type="ORF">BLNAU_14211</name>
</gene>
<protein>
    <submittedName>
        <fullName evidence="1">Uncharacterized protein</fullName>
    </submittedName>
</protein>
<reference evidence="1 2" key="1">
    <citation type="journal article" date="2022" name="bioRxiv">
        <title>Genomics of Preaxostyla Flagellates Illuminates Evolutionary Transitions and the Path Towards Mitochondrial Loss.</title>
        <authorList>
            <person name="Novak L.V.F."/>
            <person name="Treitli S.C."/>
            <person name="Pyrih J."/>
            <person name="Halakuc P."/>
            <person name="Pipaliya S.V."/>
            <person name="Vacek V."/>
            <person name="Brzon O."/>
            <person name="Soukal P."/>
            <person name="Eme L."/>
            <person name="Dacks J.B."/>
            <person name="Karnkowska A."/>
            <person name="Elias M."/>
            <person name="Hampl V."/>
        </authorList>
    </citation>
    <scope>NUCLEOTIDE SEQUENCE [LARGE SCALE GENOMIC DNA]</scope>
    <source>
        <strain evidence="1">NAU3</strain>
        <tissue evidence="1">Gut</tissue>
    </source>
</reference>
<dbReference type="EMBL" id="JARBJD010000129">
    <property type="protein sequence ID" value="KAK2950793.1"/>
    <property type="molecule type" value="Genomic_DNA"/>
</dbReference>
<name>A0ABQ9XHK8_9EUKA</name>
<organism evidence="1 2">
    <name type="scientific">Blattamonas nauphoetae</name>
    <dbReference type="NCBI Taxonomy" id="2049346"/>
    <lineage>
        <taxon>Eukaryota</taxon>
        <taxon>Metamonada</taxon>
        <taxon>Preaxostyla</taxon>
        <taxon>Oxymonadida</taxon>
        <taxon>Blattamonas</taxon>
    </lineage>
</organism>
<dbReference type="Proteomes" id="UP001281761">
    <property type="component" value="Unassembled WGS sequence"/>
</dbReference>
<evidence type="ECO:0000313" key="2">
    <source>
        <dbReference type="Proteomes" id="UP001281761"/>
    </source>
</evidence>
<accession>A0ABQ9XHK8</accession>
<keyword evidence="2" id="KW-1185">Reference proteome</keyword>
<proteinExistence type="predicted"/>
<sequence length="120" mass="13286">MDHRDPHRVVDGNLVFDSTLNLLNPCSSHFCRIWPMKTFLPSFESSRIKIQSSILTLKGIHPPVADRGRMIPTDIIINARPDPGSDGLVHADTHLTMAKCVPERSLCLILPSPPVLQPSS</sequence>